<evidence type="ECO:0000313" key="2">
    <source>
        <dbReference type="EMBL" id="PPF62544.1"/>
    </source>
</evidence>
<feature type="region of interest" description="Disordered" evidence="1">
    <location>
        <begin position="1"/>
        <end position="84"/>
    </location>
</feature>
<organism evidence="2 3">
    <name type="scientific">Clavibacter michiganensis</name>
    <dbReference type="NCBI Taxonomy" id="28447"/>
    <lineage>
        <taxon>Bacteria</taxon>
        <taxon>Bacillati</taxon>
        <taxon>Actinomycetota</taxon>
        <taxon>Actinomycetes</taxon>
        <taxon>Micrococcales</taxon>
        <taxon>Microbacteriaceae</taxon>
        <taxon>Clavibacter</taxon>
    </lineage>
</organism>
<dbReference type="InterPro" id="IPR029475">
    <property type="entry name" value="DUF6807"/>
</dbReference>
<feature type="compositionally biased region" description="Basic and acidic residues" evidence="1">
    <location>
        <begin position="101"/>
        <end position="113"/>
    </location>
</feature>
<comment type="caution">
    <text evidence="2">The sequence shown here is derived from an EMBL/GenBank/DDBJ whole genome shotgun (WGS) entry which is preliminary data.</text>
</comment>
<evidence type="ECO:0000313" key="3">
    <source>
        <dbReference type="Proteomes" id="UP000239241"/>
    </source>
</evidence>
<evidence type="ECO:0008006" key="4">
    <source>
        <dbReference type="Google" id="ProtNLM"/>
    </source>
</evidence>
<accession>A0A2S5VJC2</accession>
<feature type="compositionally biased region" description="Basic and acidic residues" evidence="1">
    <location>
        <begin position="1"/>
        <end position="13"/>
    </location>
</feature>
<feature type="region of interest" description="Disordered" evidence="1">
    <location>
        <begin position="101"/>
        <end position="121"/>
    </location>
</feature>
<evidence type="ECO:0000256" key="1">
    <source>
        <dbReference type="SAM" id="MobiDB-lite"/>
    </source>
</evidence>
<dbReference type="Pfam" id="PF14100">
    <property type="entry name" value="DUF6807"/>
    <property type="match status" value="1"/>
</dbReference>
<dbReference type="Proteomes" id="UP000239241">
    <property type="component" value="Unassembled WGS sequence"/>
</dbReference>
<reference evidence="2 3" key="1">
    <citation type="submission" date="2018-02" db="EMBL/GenBank/DDBJ databases">
        <title>Bacteriophage NCPPB3778 and a type I-E CRISPR drive the evolution of the US Biological Select Agent, Rathayibacter toxicus.</title>
        <authorList>
            <person name="Davis E.W.II."/>
            <person name="Tabima J.F."/>
            <person name="Weisberg A.J."/>
            <person name="Lopes L.D."/>
            <person name="Wiseman M.S."/>
            <person name="Wiseman M.S."/>
            <person name="Pupko T."/>
            <person name="Belcher M.S."/>
            <person name="Sechler A.J."/>
            <person name="Tancos M.A."/>
            <person name="Schroeder B.K."/>
            <person name="Murray T.D."/>
            <person name="Luster D.G."/>
            <person name="Schneider W.L."/>
            <person name="Rogers E."/>
            <person name="Andreote F.D."/>
            <person name="Grunwald N.J."/>
            <person name="Putnam M.L."/>
            <person name="Chang J.H."/>
        </authorList>
    </citation>
    <scope>NUCLEOTIDE SEQUENCE [LARGE SCALE GENOMIC DNA]</scope>
    <source>
        <strain evidence="2 3">AY1B3</strain>
    </source>
</reference>
<dbReference type="EMBL" id="PSXY01000057">
    <property type="protein sequence ID" value="PPF62544.1"/>
    <property type="molecule type" value="Genomic_DNA"/>
</dbReference>
<protein>
    <recommendedName>
        <fullName evidence="4">Oxidoreductase</fullName>
    </recommendedName>
</protein>
<name>A0A2S5VJC2_9MICO</name>
<feature type="compositionally biased region" description="Low complexity" evidence="1">
    <location>
        <begin position="28"/>
        <end position="38"/>
    </location>
</feature>
<sequence>MGVPRRRDAERPCRLPRRRVPGARLRSPPAGGLRGARPLPRDRRRDIPLVEAGRPGGDPRAAGRSGDAGGRPRGRGRRPAGAPPVIADDVLEVGDGIARLVLDDPRTPPRDSPRPYLHPLRTPGGLVVSDLRPADHDWHLGLSLAVANVGVPGEVDDVNLWGGVTWVTGAGYRQLANNGAQRVLDRDGPALSLAWTDAAGRVLLTERRTHTVARPAPDRAVLTVESTWTPVVAGLAFGSPTTAGRPDAGYGGLVLRLAPEFGAARVLSPAGPTTADAARGASAPWLALATGQATVAMAASAGDPVHPSPWFVRTGATPILGSAPFAHRVWTMPATPVTWRWRVLVADGALDPDAIAAALA</sequence>
<gene>
    <name evidence="2" type="ORF">C5E16_15965</name>
</gene>
<proteinExistence type="predicted"/>
<dbReference type="AlphaFoldDB" id="A0A2S5VJC2"/>
<feature type="compositionally biased region" description="Basic and acidic residues" evidence="1">
    <location>
        <begin position="39"/>
        <end position="48"/>
    </location>
</feature>